<evidence type="ECO:0000256" key="2">
    <source>
        <dbReference type="SAM" id="Phobius"/>
    </source>
</evidence>
<sequence>MKASGNRKPKWITWMSVGLVSFFTANLAGLTIESVFIREIRANTVTGDVYSTPDEGGQIPSSPVDSTSTDPGQEPAAPTDPAPLPTAPTETPASEPPVPSDAAPVTTEPTAPPPDLIPPDPPVGFDAEPVTRATVIDLNWRSVADAVGYVLYRDGQQIADVPGGTFYSDTSVEPNNTYVYTLRAYDAAGNLSDPVSIRVESLDTIPPTVPAVIKGKAAAANQIHLVWSPSSDNRGVSHYNVYISREGNDFILIEVTDKTRFVHQGLGPGIQYQYKVQAVDTTGNESLFTRIVTIDTPDDRFNVASEPLPFSVSLQE</sequence>
<evidence type="ECO:0000256" key="1">
    <source>
        <dbReference type="SAM" id="MobiDB-lite"/>
    </source>
</evidence>
<dbReference type="CDD" id="cd00063">
    <property type="entry name" value="FN3"/>
    <property type="match status" value="1"/>
</dbReference>
<comment type="caution">
    <text evidence="4">The sequence shown here is derived from an EMBL/GenBank/DDBJ whole genome shotgun (WGS) entry which is preliminary data.</text>
</comment>
<dbReference type="InterPro" id="IPR050713">
    <property type="entry name" value="RTP_Phos/Ushers"/>
</dbReference>
<feature type="region of interest" description="Disordered" evidence="1">
    <location>
        <begin position="47"/>
        <end position="125"/>
    </location>
</feature>
<protein>
    <submittedName>
        <fullName evidence="4">Chitin-binding protein</fullName>
    </submittedName>
</protein>
<dbReference type="RefSeq" id="WP_096183103.1">
    <property type="nucleotide sequence ID" value="NZ_BDUF01000095.1"/>
</dbReference>
<feature type="compositionally biased region" description="Pro residues" evidence="1">
    <location>
        <begin position="110"/>
        <end position="122"/>
    </location>
</feature>
<reference evidence="5" key="1">
    <citation type="submission" date="2017-07" db="EMBL/GenBank/DDBJ databases">
        <title>Draft genome sequence of Effusibacillus lacus strain skLN1.</title>
        <authorList>
            <person name="Watanabe M."/>
            <person name="Kojima H."/>
            <person name="Fukui M."/>
        </authorList>
    </citation>
    <scope>NUCLEOTIDE SEQUENCE [LARGE SCALE GENOMIC DNA]</scope>
    <source>
        <strain evidence="5">skLN1</strain>
    </source>
</reference>
<dbReference type="EMBL" id="BDUF01000095">
    <property type="protein sequence ID" value="GAX91371.1"/>
    <property type="molecule type" value="Genomic_DNA"/>
</dbReference>
<accession>A0A292YR33</accession>
<dbReference type="SUPFAM" id="SSF49265">
    <property type="entry name" value="Fibronectin type III"/>
    <property type="match status" value="1"/>
</dbReference>
<keyword evidence="2" id="KW-0472">Membrane</keyword>
<dbReference type="PROSITE" id="PS50853">
    <property type="entry name" value="FN3"/>
    <property type="match status" value="2"/>
</dbReference>
<evidence type="ECO:0000313" key="5">
    <source>
        <dbReference type="Proteomes" id="UP000217785"/>
    </source>
</evidence>
<dbReference type="Gene3D" id="2.60.40.10">
    <property type="entry name" value="Immunoglobulins"/>
    <property type="match status" value="2"/>
</dbReference>
<organism evidence="4 5">
    <name type="scientific">Effusibacillus lacus</name>
    <dbReference type="NCBI Taxonomy" id="1348429"/>
    <lineage>
        <taxon>Bacteria</taxon>
        <taxon>Bacillati</taxon>
        <taxon>Bacillota</taxon>
        <taxon>Bacilli</taxon>
        <taxon>Bacillales</taxon>
        <taxon>Alicyclobacillaceae</taxon>
        <taxon>Effusibacillus</taxon>
    </lineage>
</organism>
<keyword evidence="2" id="KW-0812">Transmembrane</keyword>
<feature type="transmembrane region" description="Helical" evidence="2">
    <location>
        <begin position="12"/>
        <end position="32"/>
    </location>
</feature>
<dbReference type="Pfam" id="PF00041">
    <property type="entry name" value="fn3"/>
    <property type="match status" value="1"/>
</dbReference>
<dbReference type="PANTHER" id="PTHR46957">
    <property type="entry name" value="CYTOKINE RECEPTOR"/>
    <property type="match status" value="1"/>
</dbReference>
<dbReference type="PANTHER" id="PTHR46957:SF3">
    <property type="entry name" value="CYTOKINE RECEPTOR"/>
    <property type="match status" value="1"/>
</dbReference>
<keyword evidence="5" id="KW-1185">Reference proteome</keyword>
<dbReference type="GO" id="GO:0016020">
    <property type="term" value="C:membrane"/>
    <property type="evidence" value="ECO:0007669"/>
    <property type="project" value="UniProtKB-SubCell"/>
</dbReference>
<dbReference type="Proteomes" id="UP000217785">
    <property type="component" value="Unassembled WGS sequence"/>
</dbReference>
<feature type="compositionally biased region" description="Low complexity" evidence="1">
    <location>
        <begin position="60"/>
        <end position="77"/>
    </location>
</feature>
<dbReference type="AlphaFoldDB" id="A0A292YR33"/>
<dbReference type="SMART" id="SM00060">
    <property type="entry name" value="FN3"/>
    <property type="match status" value="2"/>
</dbReference>
<name>A0A292YR33_9BACL</name>
<gene>
    <name evidence="4" type="ORF">EFBL_3040</name>
</gene>
<dbReference type="InterPro" id="IPR003961">
    <property type="entry name" value="FN3_dom"/>
</dbReference>
<dbReference type="OrthoDB" id="9802318at2"/>
<dbReference type="InterPro" id="IPR013783">
    <property type="entry name" value="Ig-like_fold"/>
</dbReference>
<evidence type="ECO:0000259" key="3">
    <source>
        <dbReference type="PROSITE" id="PS50853"/>
    </source>
</evidence>
<feature type="domain" description="Fibronectin type-III" evidence="3">
    <location>
        <begin position="118"/>
        <end position="202"/>
    </location>
</feature>
<feature type="domain" description="Fibronectin type-III" evidence="3">
    <location>
        <begin position="206"/>
        <end position="299"/>
    </location>
</feature>
<proteinExistence type="predicted"/>
<evidence type="ECO:0000313" key="4">
    <source>
        <dbReference type="EMBL" id="GAX91371.1"/>
    </source>
</evidence>
<keyword evidence="2" id="KW-1133">Transmembrane helix</keyword>
<dbReference type="InterPro" id="IPR036116">
    <property type="entry name" value="FN3_sf"/>
</dbReference>